<accession>A0A0R1RVX2</accession>
<evidence type="ECO:0000256" key="3">
    <source>
        <dbReference type="ARBA" id="ARBA00005119"/>
    </source>
</evidence>
<evidence type="ECO:0000256" key="7">
    <source>
        <dbReference type="ARBA" id="ARBA00019373"/>
    </source>
</evidence>
<keyword evidence="9" id="KW-0444">Lipid biosynthesis</keyword>
<dbReference type="RefSeq" id="WP_017261986.1">
    <property type="nucleotide sequence ID" value="NZ_AUAW01000001.1"/>
</dbReference>
<dbReference type="GO" id="GO:0016024">
    <property type="term" value="P:CDP-diacylglycerol biosynthetic process"/>
    <property type="evidence" value="ECO:0007669"/>
    <property type="project" value="UniProtKB-UniPathway"/>
</dbReference>
<keyword evidence="15 19" id="KW-0472">Membrane</keyword>
<feature type="transmembrane region" description="Helical" evidence="19">
    <location>
        <begin position="107"/>
        <end position="125"/>
    </location>
</feature>
<dbReference type="GO" id="GO:0004605">
    <property type="term" value="F:phosphatidate cytidylyltransferase activity"/>
    <property type="evidence" value="ECO:0007669"/>
    <property type="project" value="UniProtKB-EC"/>
</dbReference>
<dbReference type="eggNOG" id="COG0575">
    <property type="taxonomic scope" value="Bacteria"/>
</dbReference>
<evidence type="ECO:0000256" key="1">
    <source>
        <dbReference type="ARBA" id="ARBA00001698"/>
    </source>
</evidence>
<keyword evidence="17" id="KW-1208">Phospholipid metabolism</keyword>
<dbReference type="UniPathway" id="UPA00557">
    <property type="reaction ID" value="UER00614"/>
</dbReference>
<evidence type="ECO:0000256" key="16">
    <source>
        <dbReference type="ARBA" id="ARBA00023209"/>
    </source>
</evidence>
<keyword evidence="14" id="KW-0443">Lipid metabolism</keyword>
<feature type="transmembrane region" description="Helical" evidence="19">
    <location>
        <begin position="173"/>
        <end position="192"/>
    </location>
</feature>
<evidence type="ECO:0000313" key="21">
    <source>
        <dbReference type="Proteomes" id="UP000051999"/>
    </source>
</evidence>
<reference evidence="20 21" key="1">
    <citation type="journal article" date="2015" name="Genome Announc.">
        <title>Expanding the biotechnology potential of lactobacilli through comparative genomics of 213 strains and associated genera.</title>
        <authorList>
            <person name="Sun Z."/>
            <person name="Harris H.M."/>
            <person name="McCann A."/>
            <person name="Guo C."/>
            <person name="Argimon S."/>
            <person name="Zhang W."/>
            <person name="Yang X."/>
            <person name="Jeffery I.B."/>
            <person name="Cooney J.C."/>
            <person name="Kagawa T.F."/>
            <person name="Liu W."/>
            <person name="Song Y."/>
            <person name="Salvetti E."/>
            <person name="Wrobel A."/>
            <person name="Rasinkangas P."/>
            <person name="Parkhill J."/>
            <person name="Rea M.C."/>
            <person name="O'Sullivan O."/>
            <person name="Ritari J."/>
            <person name="Douillard F.P."/>
            <person name="Paul Ross R."/>
            <person name="Yang R."/>
            <person name="Briner A.E."/>
            <person name="Felis G.E."/>
            <person name="de Vos W.M."/>
            <person name="Barrangou R."/>
            <person name="Klaenhammer T.R."/>
            <person name="Caufield P.W."/>
            <person name="Cui Y."/>
            <person name="Zhang H."/>
            <person name="O'Toole P.W."/>
        </authorList>
    </citation>
    <scope>NUCLEOTIDE SEQUENCE [LARGE SCALE GENOMIC DNA]</scope>
    <source>
        <strain evidence="20 21">DSM 15814</strain>
    </source>
</reference>
<evidence type="ECO:0000256" key="19">
    <source>
        <dbReference type="SAM" id="Phobius"/>
    </source>
</evidence>
<evidence type="ECO:0000256" key="4">
    <source>
        <dbReference type="ARBA" id="ARBA00005189"/>
    </source>
</evidence>
<evidence type="ECO:0000256" key="9">
    <source>
        <dbReference type="ARBA" id="ARBA00022516"/>
    </source>
</evidence>
<keyword evidence="10 18" id="KW-0808">Transferase</keyword>
<keyword evidence="11 18" id="KW-0812">Transmembrane</keyword>
<evidence type="ECO:0000256" key="8">
    <source>
        <dbReference type="ARBA" id="ARBA00022475"/>
    </source>
</evidence>
<feature type="transmembrane region" description="Helical" evidence="19">
    <location>
        <begin position="82"/>
        <end position="100"/>
    </location>
</feature>
<feature type="transmembrane region" description="Helical" evidence="19">
    <location>
        <begin position="131"/>
        <end position="152"/>
    </location>
</feature>
<organism evidence="20 21">
    <name type="scientific">Furfurilactobacillus rossiae DSM 15814</name>
    <dbReference type="NCBI Taxonomy" id="1114972"/>
    <lineage>
        <taxon>Bacteria</taxon>
        <taxon>Bacillati</taxon>
        <taxon>Bacillota</taxon>
        <taxon>Bacilli</taxon>
        <taxon>Lactobacillales</taxon>
        <taxon>Lactobacillaceae</taxon>
        <taxon>Furfurilactobacillus</taxon>
    </lineage>
</organism>
<dbReference type="PANTHER" id="PTHR46382:SF1">
    <property type="entry name" value="PHOSPHATIDATE CYTIDYLYLTRANSFERASE"/>
    <property type="match status" value="1"/>
</dbReference>
<evidence type="ECO:0000313" key="20">
    <source>
        <dbReference type="EMBL" id="KRL57112.1"/>
    </source>
</evidence>
<dbReference type="STRING" id="1114972.FD35_GL000119"/>
<dbReference type="Pfam" id="PF01148">
    <property type="entry name" value="CTP_transf_1"/>
    <property type="match status" value="1"/>
</dbReference>
<evidence type="ECO:0000256" key="12">
    <source>
        <dbReference type="ARBA" id="ARBA00022695"/>
    </source>
</evidence>
<evidence type="ECO:0000256" key="15">
    <source>
        <dbReference type="ARBA" id="ARBA00023136"/>
    </source>
</evidence>
<evidence type="ECO:0000256" key="2">
    <source>
        <dbReference type="ARBA" id="ARBA00004651"/>
    </source>
</evidence>
<dbReference type="Proteomes" id="UP000051999">
    <property type="component" value="Unassembled WGS sequence"/>
</dbReference>
<evidence type="ECO:0000256" key="11">
    <source>
        <dbReference type="ARBA" id="ARBA00022692"/>
    </source>
</evidence>
<evidence type="ECO:0000256" key="13">
    <source>
        <dbReference type="ARBA" id="ARBA00022989"/>
    </source>
</evidence>
<protein>
    <recommendedName>
        <fullName evidence="7 18">Phosphatidate cytidylyltransferase</fullName>
        <ecNumber evidence="6 18">2.7.7.41</ecNumber>
    </recommendedName>
</protein>
<sequence length="261" mass="28781">MRTRVITAVVALLIFIPVIVYGGWLIQLAAIVLGAVALGEVLVMKKKLVVSAEAIISFLGLLVLLAPQSWLAFLPDNLNREFLFFIFVMLLLLHTVFTRNHFSFDDAGVLTLAMLYIGMGFYYFVAARNTGLSTLFYILFVIWTTDSGAYMIGRKLGRHKLAPQISPNKTWEGSIGGTIVAVIVGSVWVAFFPQHFSLPIMVILTLIYSVCGQLGDLVESSLKRFYGVKDSGKILPGHGGILDRFDSLLFVLPILHLTGLI</sequence>
<dbReference type="OrthoDB" id="9799199at2"/>
<keyword evidence="21" id="KW-1185">Reference proteome</keyword>
<proteinExistence type="inferred from homology"/>
<name>A0A0R1RVX2_9LACO</name>
<evidence type="ECO:0000256" key="14">
    <source>
        <dbReference type="ARBA" id="ARBA00023098"/>
    </source>
</evidence>
<feature type="transmembrane region" description="Helical" evidence="19">
    <location>
        <begin position="48"/>
        <end position="70"/>
    </location>
</feature>
<comment type="caution">
    <text evidence="20">The sequence shown here is derived from an EMBL/GenBank/DDBJ whole genome shotgun (WGS) entry which is preliminary data.</text>
</comment>
<dbReference type="EC" id="2.7.7.41" evidence="6 18"/>
<evidence type="ECO:0000256" key="5">
    <source>
        <dbReference type="ARBA" id="ARBA00010185"/>
    </source>
</evidence>
<comment type="subcellular location">
    <subcellularLocation>
        <location evidence="2">Cell membrane</location>
        <topology evidence="2">Multi-pass membrane protein</topology>
    </subcellularLocation>
</comment>
<keyword evidence="16" id="KW-0594">Phospholipid biosynthesis</keyword>
<comment type="catalytic activity">
    <reaction evidence="1 18">
        <text>a 1,2-diacyl-sn-glycero-3-phosphate + CTP + H(+) = a CDP-1,2-diacyl-sn-glycerol + diphosphate</text>
        <dbReference type="Rhea" id="RHEA:16229"/>
        <dbReference type="ChEBI" id="CHEBI:15378"/>
        <dbReference type="ChEBI" id="CHEBI:33019"/>
        <dbReference type="ChEBI" id="CHEBI:37563"/>
        <dbReference type="ChEBI" id="CHEBI:58332"/>
        <dbReference type="ChEBI" id="CHEBI:58608"/>
        <dbReference type="EC" id="2.7.7.41"/>
    </reaction>
</comment>
<dbReference type="AlphaFoldDB" id="A0A0R1RVX2"/>
<keyword evidence="8" id="KW-1003">Cell membrane</keyword>
<dbReference type="GO" id="GO:0005886">
    <property type="term" value="C:plasma membrane"/>
    <property type="evidence" value="ECO:0007669"/>
    <property type="project" value="UniProtKB-SubCell"/>
</dbReference>
<comment type="similarity">
    <text evidence="5 18">Belongs to the CDS family.</text>
</comment>
<evidence type="ECO:0000256" key="6">
    <source>
        <dbReference type="ARBA" id="ARBA00012487"/>
    </source>
</evidence>
<dbReference type="PATRIC" id="fig|1114972.6.peg.121"/>
<feature type="transmembrane region" description="Helical" evidence="19">
    <location>
        <begin position="6"/>
        <end position="36"/>
    </location>
</feature>
<dbReference type="InterPro" id="IPR000374">
    <property type="entry name" value="PC_trans"/>
</dbReference>
<comment type="pathway">
    <text evidence="4">Lipid metabolism.</text>
</comment>
<keyword evidence="13 19" id="KW-1133">Transmembrane helix</keyword>
<dbReference type="EMBL" id="AZFF01000001">
    <property type="protein sequence ID" value="KRL57112.1"/>
    <property type="molecule type" value="Genomic_DNA"/>
</dbReference>
<keyword evidence="12 18" id="KW-0548">Nucleotidyltransferase</keyword>
<evidence type="ECO:0000256" key="18">
    <source>
        <dbReference type="RuleBase" id="RU003938"/>
    </source>
</evidence>
<gene>
    <name evidence="20" type="ORF">FD35_GL000119</name>
</gene>
<evidence type="ECO:0000256" key="10">
    <source>
        <dbReference type="ARBA" id="ARBA00022679"/>
    </source>
</evidence>
<dbReference type="PANTHER" id="PTHR46382">
    <property type="entry name" value="PHOSPHATIDATE CYTIDYLYLTRANSFERASE"/>
    <property type="match status" value="1"/>
</dbReference>
<comment type="pathway">
    <text evidence="3 18">Phospholipid metabolism; CDP-diacylglycerol biosynthesis; CDP-diacylglycerol from sn-glycerol 3-phosphate: step 3/3.</text>
</comment>
<dbReference type="PROSITE" id="PS01315">
    <property type="entry name" value="CDS"/>
    <property type="match status" value="1"/>
</dbReference>
<evidence type="ECO:0000256" key="17">
    <source>
        <dbReference type="ARBA" id="ARBA00023264"/>
    </source>
</evidence>